<organism evidence="2 3">
    <name type="scientific">Dictyobacter vulcani</name>
    <dbReference type="NCBI Taxonomy" id="2607529"/>
    <lineage>
        <taxon>Bacteria</taxon>
        <taxon>Bacillati</taxon>
        <taxon>Chloroflexota</taxon>
        <taxon>Ktedonobacteria</taxon>
        <taxon>Ktedonobacterales</taxon>
        <taxon>Dictyobacteraceae</taxon>
        <taxon>Dictyobacter</taxon>
    </lineage>
</organism>
<dbReference type="EMBL" id="BKZW01000002">
    <property type="protein sequence ID" value="GER89649.1"/>
    <property type="molecule type" value="Genomic_DNA"/>
</dbReference>
<sequence length="240" mass="26724">MLIHSQIVEFKGEGTSTYGYLAHPKGEGIFPGVVVLQEWWGIDTHIQQVTEHLAQEGFAALAPDLYRGQVATTIEVARHLSQQLDQEQVLQELQQAMRYLEHSPLVQSEKVGGLGFGMGGHLATLLASTGITLGALVILYGDHDNPANITPETSIHDTNAPFLGIYGGQDETRPQEYINELKEKLTSMGTQHQIIIYPHASRSFLNPDRDTYRAEDANDAWQHTVSWLRQHLINTQPPQP</sequence>
<reference evidence="2 3" key="1">
    <citation type="submission" date="2019-10" db="EMBL/GenBank/DDBJ databases">
        <title>Dictyobacter vulcani sp. nov., within the class Ktedonobacteria, isolated from soil of volcanic Mt. Zao.</title>
        <authorList>
            <person name="Zheng Y."/>
            <person name="Wang C.M."/>
            <person name="Sakai Y."/>
            <person name="Abe K."/>
            <person name="Yokota A."/>
            <person name="Yabe S."/>
        </authorList>
    </citation>
    <scope>NUCLEOTIDE SEQUENCE [LARGE SCALE GENOMIC DNA]</scope>
    <source>
        <strain evidence="2 3">W12</strain>
    </source>
</reference>
<dbReference type="PANTHER" id="PTHR46623:SF6">
    <property type="entry name" value="ALPHA_BETA-HYDROLASES SUPERFAMILY PROTEIN"/>
    <property type="match status" value="1"/>
</dbReference>
<dbReference type="GO" id="GO:0016787">
    <property type="term" value="F:hydrolase activity"/>
    <property type="evidence" value="ECO:0007669"/>
    <property type="project" value="InterPro"/>
</dbReference>
<dbReference type="RefSeq" id="WP_151757512.1">
    <property type="nucleotide sequence ID" value="NZ_BKZW01000002.1"/>
</dbReference>
<dbReference type="PANTHER" id="PTHR46623">
    <property type="entry name" value="CARBOXYMETHYLENEBUTENOLIDASE-RELATED"/>
    <property type="match status" value="1"/>
</dbReference>
<proteinExistence type="predicted"/>
<feature type="domain" description="Dienelactone hydrolase" evidence="1">
    <location>
        <begin position="19"/>
        <end position="231"/>
    </location>
</feature>
<dbReference type="AlphaFoldDB" id="A0A5J4KUA8"/>
<evidence type="ECO:0000313" key="2">
    <source>
        <dbReference type="EMBL" id="GER89649.1"/>
    </source>
</evidence>
<dbReference type="Pfam" id="PF01738">
    <property type="entry name" value="DLH"/>
    <property type="match status" value="1"/>
</dbReference>
<gene>
    <name evidence="2" type="ORF">KDW_38110</name>
</gene>
<dbReference type="Gene3D" id="3.40.50.1820">
    <property type="entry name" value="alpha/beta hydrolase"/>
    <property type="match status" value="1"/>
</dbReference>
<evidence type="ECO:0000313" key="3">
    <source>
        <dbReference type="Proteomes" id="UP000326912"/>
    </source>
</evidence>
<keyword evidence="3" id="KW-1185">Reference proteome</keyword>
<name>A0A5J4KUA8_9CHLR</name>
<accession>A0A5J4KUA8</accession>
<dbReference type="SUPFAM" id="SSF53474">
    <property type="entry name" value="alpha/beta-Hydrolases"/>
    <property type="match status" value="1"/>
</dbReference>
<dbReference type="InterPro" id="IPR051049">
    <property type="entry name" value="Dienelactone_hydrolase-like"/>
</dbReference>
<dbReference type="Proteomes" id="UP000326912">
    <property type="component" value="Unassembled WGS sequence"/>
</dbReference>
<comment type="caution">
    <text evidence="2">The sequence shown here is derived from an EMBL/GenBank/DDBJ whole genome shotgun (WGS) entry which is preliminary data.</text>
</comment>
<dbReference type="InterPro" id="IPR002925">
    <property type="entry name" value="Dienelactn_hydro"/>
</dbReference>
<protein>
    <submittedName>
        <fullName evidence="2">Putative carboxymethylenebutenolidase</fullName>
    </submittedName>
</protein>
<dbReference type="InterPro" id="IPR029058">
    <property type="entry name" value="AB_hydrolase_fold"/>
</dbReference>
<evidence type="ECO:0000259" key="1">
    <source>
        <dbReference type="Pfam" id="PF01738"/>
    </source>
</evidence>